<dbReference type="EMBL" id="RJJE01000017">
    <property type="protein sequence ID" value="RNI27641.1"/>
    <property type="molecule type" value="Genomic_DNA"/>
</dbReference>
<comment type="caution">
    <text evidence="1">The sequence shown here is derived from an EMBL/GenBank/DDBJ whole genome shotgun (WGS) entry which is preliminary data.</text>
</comment>
<name>A0A3M9MQ76_9BACT</name>
<dbReference type="Proteomes" id="UP000271010">
    <property type="component" value="Unassembled WGS sequence"/>
</dbReference>
<evidence type="ECO:0000313" key="2">
    <source>
        <dbReference type="Proteomes" id="UP000271010"/>
    </source>
</evidence>
<dbReference type="RefSeq" id="WP_123134109.1">
    <property type="nucleotide sequence ID" value="NZ_RJJE01000017.1"/>
</dbReference>
<organism evidence="1 2">
    <name type="scientific">Rufibacter immobilis</name>
    <dbReference type="NCBI Taxonomy" id="1348778"/>
    <lineage>
        <taxon>Bacteria</taxon>
        <taxon>Pseudomonadati</taxon>
        <taxon>Bacteroidota</taxon>
        <taxon>Cytophagia</taxon>
        <taxon>Cytophagales</taxon>
        <taxon>Hymenobacteraceae</taxon>
        <taxon>Rufibacter</taxon>
    </lineage>
</organism>
<keyword evidence="2" id="KW-1185">Reference proteome</keyword>
<reference evidence="1 2" key="1">
    <citation type="submission" date="2018-11" db="EMBL/GenBank/DDBJ databases">
        <title>Rufibacter latericius sp. nov., isolated from water in Baiyang Lake.</title>
        <authorList>
            <person name="Yang Y."/>
        </authorList>
    </citation>
    <scope>NUCLEOTIDE SEQUENCE [LARGE SCALE GENOMIC DNA]</scope>
    <source>
        <strain evidence="1 2">MCC P1</strain>
    </source>
</reference>
<sequence length="241" mass="26478">MKIKDIKNEAGAPIPEAWLLMEGPSGTTYKIKVSNFALEGKFRGIWAPGALTADCYYIFVGKLWRTKSAFNSSSGPTVANAYWELVKLDGQEISFSQIIGTWDQNASIAGKFQSVNEFIGTEIKKVDDKVNNKVDQVQGSRLITAAEVAALNTYRYSITFPLISEVTGLNYLHRAGTLKRVYWPQIAINAVSYRKNGGGWVNVPNGTDINIGHAAGDLFDWKITYKAGYNSGSITVTGQYS</sequence>
<gene>
    <name evidence="1" type="ORF">EFA69_16110</name>
</gene>
<protein>
    <submittedName>
        <fullName evidence="1">Uncharacterized protein</fullName>
    </submittedName>
</protein>
<dbReference type="AlphaFoldDB" id="A0A3M9MQ76"/>
<proteinExistence type="predicted"/>
<accession>A0A3M9MQ76</accession>
<evidence type="ECO:0000313" key="1">
    <source>
        <dbReference type="EMBL" id="RNI27641.1"/>
    </source>
</evidence>
<dbReference type="OrthoDB" id="10010523at2"/>